<evidence type="ECO:0000313" key="2">
    <source>
        <dbReference type="EMBL" id="SHM09277.1"/>
    </source>
</evidence>
<feature type="compositionally biased region" description="Polar residues" evidence="1">
    <location>
        <begin position="32"/>
        <end position="58"/>
    </location>
</feature>
<dbReference type="Proteomes" id="UP000184038">
    <property type="component" value="Unassembled WGS sequence"/>
</dbReference>
<evidence type="ECO:0008006" key="4">
    <source>
        <dbReference type="Google" id="ProtNLM"/>
    </source>
</evidence>
<protein>
    <recommendedName>
        <fullName evidence="4">DUF5610 domain-containing protein</fullName>
    </recommendedName>
</protein>
<sequence>MSVNGITSSQTYTAASASTSSTATANKKTNDNKTSQNNNSGAVYEKSTSGQQKTYTTDTEMVSKLKADAERRTMQLRSLVEKLLLKQGSSYTIASDEDMYKLLREGNLEVDAKTAAQAKKDVSEDGYWGVEQTSDRIVSFAKALSGGDPNKADEMITAFIKGFKDATKAWGDKLPDISQRTYDATIDKLNKWKNGSEGSSMESQTSSEVLNQASQSTIK</sequence>
<feature type="region of interest" description="Disordered" evidence="1">
    <location>
        <begin position="1"/>
        <end position="58"/>
    </location>
</feature>
<keyword evidence="3" id="KW-1185">Reference proteome</keyword>
<dbReference type="STRING" id="1120996.SAMN02746066_00728"/>
<dbReference type="RefSeq" id="WP_073282978.1">
    <property type="nucleotide sequence ID" value="NZ_FRCP01000006.1"/>
</dbReference>
<evidence type="ECO:0000313" key="3">
    <source>
        <dbReference type="Proteomes" id="UP000184038"/>
    </source>
</evidence>
<feature type="compositionally biased region" description="Low complexity" evidence="1">
    <location>
        <begin position="7"/>
        <end position="25"/>
    </location>
</feature>
<feature type="compositionally biased region" description="Low complexity" evidence="1">
    <location>
        <begin position="196"/>
        <end position="208"/>
    </location>
</feature>
<feature type="compositionally biased region" description="Polar residues" evidence="1">
    <location>
        <begin position="209"/>
        <end position="219"/>
    </location>
</feature>
<dbReference type="EMBL" id="FRCP01000006">
    <property type="protein sequence ID" value="SHM09277.1"/>
    <property type="molecule type" value="Genomic_DNA"/>
</dbReference>
<gene>
    <name evidence="2" type="ORF">SAMN02746066_00728</name>
</gene>
<accession>A0A1M7G017</accession>
<name>A0A1M7G017_9FIRM</name>
<reference evidence="2 3" key="1">
    <citation type="submission" date="2016-11" db="EMBL/GenBank/DDBJ databases">
        <authorList>
            <person name="Jaros S."/>
            <person name="Januszkiewicz K."/>
            <person name="Wedrychowicz H."/>
        </authorList>
    </citation>
    <scope>NUCLEOTIDE SEQUENCE [LARGE SCALE GENOMIC DNA]</scope>
    <source>
        <strain evidence="2 3">DSM 15930</strain>
    </source>
</reference>
<dbReference type="AlphaFoldDB" id="A0A1M7G017"/>
<evidence type="ECO:0000256" key="1">
    <source>
        <dbReference type="SAM" id="MobiDB-lite"/>
    </source>
</evidence>
<organism evidence="2 3">
    <name type="scientific">Anaerosporobacter mobilis DSM 15930</name>
    <dbReference type="NCBI Taxonomy" id="1120996"/>
    <lineage>
        <taxon>Bacteria</taxon>
        <taxon>Bacillati</taxon>
        <taxon>Bacillota</taxon>
        <taxon>Clostridia</taxon>
        <taxon>Lachnospirales</taxon>
        <taxon>Lachnospiraceae</taxon>
        <taxon>Anaerosporobacter</taxon>
    </lineage>
</organism>
<proteinExistence type="predicted"/>
<dbReference type="OrthoDB" id="49105at2"/>
<feature type="region of interest" description="Disordered" evidence="1">
    <location>
        <begin position="193"/>
        <end position="219"/>
    </location>
</feature>